<dbReference type="EMBL" id="SHNO01000001">
    <property type="protein sequence ID" value="MCX2977996.1"/>
    <property type="molecule type" value="Genomic_DNA"/>
</dbReference>
<gene>
    <name evidence="10" type="ORF">EYC82_11575</name>
</gene>
<comment type="function">
    <text evidence="1 8">Specific class of high-redox-potential 4Fe-4S ferredoxins. Functions in anaerobic electron transport in most purple and in some other photosynthetic bacteria and in at least one genus (Paracoccus) of halophilic, denitrifying bacteria.</text>
</comment>
<organism evidence="10 11">
    <name type="scientific">Candidatus Marimicrobium litorale</name>
    <dbReference type="NCBI Taxonomy" id="2518991"/>
    <lineage>
        <taxon>Bacteria</taxon>
        <taxon>Pseudomonadati</taxon>
        <taxon>Pseudomonadota</taxon>
        <taxon>Gammaproteobacteria</taxon>
        <taxon>Cellvibrionales</taxon>
        <taxon>Halieaceae</taxon>
        <taxon>Marimicrobium</taxon>
    </lineage>
</organism>
<evidence type="ECO:0000313" key="10">
    <source>
        <dbReference type="EMBL" id="MCX2977996.1"/>
    </source>
</evidence>
<evidence type="ECO:0000256" key="4">
    <source>
        <dbReference type="ARBA" id="ARBA00022723"/>
    </source>
</evidence>
<dbReference type="InterPro" id="IPR000170">
    <property type="entry name" value="High_potential_FeS_prot"/>
</dbReference>
<evidence type="ECO:0000256" key="5">
    <source>
        <dbReference type="ARBA" id="ARBA00022982"/>
    </source>
</evidence>
<protein>
    <recommendedName>
        <fullName evidence="8">High-potential iron-sulfur protein</fullName>
        <shortName evidence="8">HiPIP</shortName>
    </recommendedName>
</protein>
<dbReference type="Proteomes" id="UP001143304">
    <property type="component" value="Unassembled WGS sequence"/>
</dbReference>
<dbReference type="Gene3D" id="4.10.490.10">
    <property type="entry name" value="High potential iron-sulphur protein"/>
    <property type="match status" value="1"/>
</dbReference>
<comment type="similarity">
    <text evidence="8">Belongs to the high-potential iron-sulfur protein (HiPIP) family.</text>
</comment>
<reference evidence="10" key="1">
    <citation type="submission" date="2019-02" db="EMBL/GenBank/DDBJ databases">
        <authorList>
            <person name="Li S.-H."/>
        </authorList>
    </citation>
    <scope>NUCLEOTIDE SEQUENCE</scope>
    <source>
        <strain evidence="10">IMCC11814</strain>
    </source>
</reference>
<keyword evidence="6 8" id="KW-0408">Iron</keyword>
<evidence type="ECO:0000313" key="11">
    <source>
        <dbReference type="Proteomes" id="UP001143304"/>
    </source>
</evidence>
<sequence>MLSRGEEKMRETRGYIEQSRNLNEQCGNCAFFRSGEHSNCGECDILGGTVNPQGYCDSWAGK</sequence>
<evidence type="ECO:0000256" key="6">
    <source>
        <dbReference type="ARBA" id="ARBA00023004"/>
    </source>
</evidence>
<dbReference type="PROSITE" id="PS51373">
    <property type="entry name" value="HIPIP"/>
    <property type="match status" value="1"/>
</dbReference>
<evidence type="ECO:0000256" key="8">
    <source>
        <dbReference type="RuleBase" id="RU000620"/>
    </source>
</evidence>
<keyword evidence="3 8" id="KW-0004">4Fe-4S</keyword>
<proteinExistence type="inferred from homology"/>
<keyword evidence="11" id="KW-1185">Reference proteome</keyword>
<keyword evidence="2 8" id="KW-0813">Transport</keyword>
<dbReference type="SUPFAM" id="SSF57652">
    <property type="entry name" value="HIPIP (high potential iron protein)"/>
    <property type="match status" value="1"/>
</dbReference>
<keyword evidence="5 8" id="KW-0249">Electron transport</keyword>
<keyword evidence="7 8" id="KW-0411">Iron-sulfur</keyword>
<evidence type="ECO:0000256" key="1">
    <source>
        <dbReference type="ARBA" id="ARBA00002137"/>
    </source>
</evidence>
<dbReference type="InterPro" id="IPR036369">
    <property type="entry name" value="HIPIP_sf"/>
</dbReference>
<evidence type="ECO:0000259" key="9">
    <source>
        <dbReference type="PROSITE" id="PS51373"/>
    </source>
</evidence>
<comment type="caution">
    <text evidence="10">The sequence shown here is derived from an EMBL/GenBank/DDBJ whole genome shotgun (WGS) entry which is preliminary data.</text>
</comment>
<feature type="domain" description="High potential iron-sulfur proteins family profile" evidence="9">
    <location>
        <begin position="1"/>
        <end position="62"/>
    </location>
</feature>
<evidence type="ECO:0000256" key="2">
    <source>
        <dbReference type="ARBA" id="ARBA00022448"/>
    </source>
</evidence>
<name>A0ABT3T6V0_9GAMM</name>
<dbReference type="Pfam" id="PF01355">
    <property type="entry name" value="HIPIP"/>
    <property type="match status" value="1"/>
</dbReference>
<evidence type="ECO:0000256" key="7">
    <source>
        <dbReference type="ARBA" id="ARBA00023014"/>
    </source>
</evidence>
<comment type="subunit">
    <text evidence="8">Homodimer.</text>
</comment>
<evidence type="ECO:0000256" key="3">
    <source>
        <dbReference type="ARBA" id="ARBA00022485"/>
    </source>
</evidence>
<keyword evidence="4 8" id="KW-0479">Metal-binding</keyword>
<accession>A0ABT3T6V0</accession>